<proteinExistence type="predicted"/>
<sequence length="213" mass="24816">MKRQFQTIKRKAVNIMNTDKLEQYLDELSDGTDFSFGISEATDETIELYMQGDNPCCEDWCIEFTIDNPTTKKELIEILADEILELYEGFDIEEETYVMLEAKRNGVSGVPDVVALVHNEEYKENALKEFAEKLRNLYNNLDKEETDTMNKEQFFEYIHENFNIDGASQSLILNILDYIEANYSEKNEQYNALCSLLDGTIGLEDRELKKVYM</sequence>
<accession>A0AAE3DZ64</accession>
<name>A0AAE3DZ64_9FIRM</name>
<protein>
    <submittedName>
        <fullName evidence="1">Uncharacterized protein</fullName>
    </submittedName>
</protein>
<gene>
    <name evidence="1" type="ORF">LKE05_10275</name>
</gene>
<dbReference type="AlphaFoldDB" id="A0AAE3DZ64"/>
<organism evidence="1 2">
    <name type="scientific">Hominilimicola fabiformis</name>
    <dbReference type="NCBI Taxonomy" id="2885356"/>
    <lineage>
        <taxon>Bacteria</taxon>
        <taxon>Bacillati</taxon>
        <taxon>Bacillota</taxon>
        <taxon>Clostridia</taxon>
        <taxon>Eubacteriales</taxon>
        <taxon>Oscillospiraceae</taxon>
        <taxon>Hominilimicola</taxon>
    </lineage>
</organism>
<dbReference type="EMBL" id="JAJEQM010000014">
    <property type="protein sequence ID" value="MCC2211171.1"/>
    <property type="molecule type" value="Genomic_DNA"/>
</dbReference>
<evidence type="ECO:0000313" key="2">
    <source>
        <dbReference type="Proteomes" id="UP001198242"/>
    </source>
</evidence>
<keyword evidence="2" id="KW-1185">Reference proteome</keyword>
<evidence type="ECO:0000313" key="1">
    <source>
        <dbReference type="EMBL" id="MCC2211171.1"/>
    </source>
</evidence>
<comment type="caution">
    <text evidence="1">The sequence shown here is derived from an EMBL/GenBank/DDBJ whole genome shotgun (WGS) entry which is preliminary data.</text>
</comment>
<reference evidence="1 2" key="1">
    <citation type="submission" date="2021-10" db="EMBL/GenBank/DDBJ databases">
        <title>Anaerobic single-cell dispensing facilitates the cultivation of human gut bacteria.</title>
        <authorList>
            <person name="Afrizal A."/>
        </authorList>
    </citation>
    <scope>NUCLEOTIDE SEQUENCE [LARGE SCALE GENOMIC DNA]</scope>
    <source>
        <strain evidence="1 2">CLA-AA-H232</strain>
    </source>
</reference>
<dbReference type="Proteomes" id="UP001198242">
    <property type="component" value="Unassembled WGS sequence"/>
</dbReference>